<name>A0A1M4U847_9SPHI</name>
<dbReference type="RefSeq" id="WP_200800873.1">
    <property type="nucleotide sequence ID" value="NZ_FQUQ01000001.1"/>
</dbReference>
<dbReference type="Proteomes" id="UP000184287">
    <property type="component" value="Unassembled WGS sequence"/>
</dbReference>
<accession>A0A1M4U847</accession>
<dbReference type="SMART" id="SM01324">
    <property type="entry name" value="YARHG"/>
    <property type="match status" value="1"/>
</dbReference>
<keyword evidence="1" id="KW-0732">Signal</keyword>
<dbReference type="InterPro" id="IPR038434">
    <property type="entry name" value="YARHG_sf"/>
</dbReference>
<feature type="signal peptide" evidence="1">
    <location>
        <begin position="1"/>
        <end position="19"/>
    </location>
</feature>
<sequence>MKYILILFFFTLFSSRTFANDGAFYAKGNQLIPIKETDISVKKEILTLKKVNDKFIEVTVYYEFYNPKAEKTITVGFEAFSPSGDVDGTPKNGLHRYMHDFTVVLNDQKLNYKVAYVEDEAYARNGIIKSKSLAEIEESIDNTNEVGFFYVYHFKAKFKKGLNIIKHTYKYDVSGSVDYNYDFEYVLTAANRWGNKQIDDFTLIVDPGEFETFNLDKTFFKASTDWKIDGVGKVSDVKALKDAFKKNDALRFHLQKGKIIFQRKNFKPRGELFLSAKNEYGTEDLFYLPFSYYQQDFIKEPTDELQKKILKNLPFARRGYVFKSVDLKKYYEQMDWYIPNPSYVADLQTITQIEKDWLKKMKL</sequence>
<proteinExistence type="predicted"/>
<evidence type="ECO:0000256" key="1">
    <source>
        <dbReference type="SAM" id="SignalP"/>
    </source>
</evidence>
<evidence type="ECO:0000313" key="3">
    <source>
        <dbReference type="EMBL" id="SHE52905.1"/>
    </source>
</evidence>
<dbReference type="Pfam" id="PF13308">
    <property type="entry name" value="YARHG"/>
    <property type="match status" value="1"/>
</dbReference>
<dbReference type="Gene3D" id="1.20.58.1690">
    <property type="match status" value="1"/>
</dbReference>
<reference evidence="4" key="1">
    <citation type="submission" date="2016-11" db="EMBL/GenBank/DDBJ databases">
        <authorList>
            <person name="Varghese N."/>
            <person name="Submissions S."/>
        </authorList>
    </citation>
    <scope>NUCLEOTIDE SEQUENCE [LARGE SCALE GENOMIC DNA]</scope>
    <source>
        <strain evidence="4">DSM 16990</strain>
    </source>
</reference>
<keyword evidence="4" id="KW-1185">Reference proteome</keyword>
<evidence type="ECO:0000313" key="4">
    <source>
        <dbReference type="Proteomes" id="UP000184287"/>
    </source>
</evidence>
<feature type="domain" description="YARHG" evidence="2">
    <location>
        <begin position="284"/>
        <end position="362"/>
    </location>
</feature>
<dbReference type="InterPro" id="IPR025582">
    <property type="entry name" value="YARHG_dom"/>
</dbReference>
<organism evidence="3 4">
    <name type="scientific">Pedobacter caeni</name>
    <dbReference type="NCBI Taxonomy" id="288992"/>
    <lineage>
        <taxon>Bacteria</taxon>
        <taxon>Pseudomonadati</taxon>
        <taxon>Bacteroidota</taxon>
        <taxon>Sphingobacteriia</taxon>
        <taxon>Sphingobacteriales</taxon>
        <taxon>Sphingobacteriaceae</taxon>
        <taxon>Pedobacter</taxon>
    </lineage>
</organism>
<dbReference type="STRING" id="288992.SAMN04488522_101464"/>
<feature type="chain" id="PRO_5012974038" evidence="1">
    <location>
        <begin position="20"/>
        <end position="363"/>
    </location>
</feature>
<dbReference type="AlphaFoldDB" id="A0A1M4U847"/>
<gene>
    <name evidence="3" type="ORF">SAMN04488522_101464</name>
</gene>
<protein>
    <submittedName>
        <fullName evidence="3">YARHG domain-containing protein</fullName>
    </submittedName>
</protein>
<evidence type="ECO:0000259" key="2">
    <source>
        <dbReference type="SMART" id="SM01324"/>
    </source>
</evidence>
<dbReference type="Gene3D" id="2.60.40.3680">
    <property type="match status" value="1"/>
</dbReference>
<dbReference type="EMBL" id="FQUQ01000001">
    <property type="protein sequence ID" value="SHE52905.1"/>
    <property type="molecule type" value="Genomic_DNA"/>
</dbReference>